<reference evidence="4" key="1">
    <citation type="submission" date="2020-07" db="EMBL/GenBank/DDBJ databases">
        <title>Huge and variable diversity of episymbiotic CPR bacteria and DPANN archaea in groundwater ecosystems.</title>
        <authorList>
            <person name="He C.Y."/>
            <person name="Keren R."/>
            <person name="Whittaker M."/>
            <person name="Farag I.F."/>
            <person name="Doudna J."/>
            <person name="Cate J.H.D."/>
            <person name="Banfield J.F."/>
        </authorList>
    </citation>
    <scope>NUCLEOTIDE SEQUENCE</scope>
    <source>
        <strain evidence="4">NC_groundwater_1664_Pr3_B-0.1um_52_9</strain>
    </source>
</reference>
<dbReference type="PANTHER" id="PTHR43626">
    <property type="entry name" value="ACYL-COA N-ACYLTRANSFERASE"/>
    <property type="match status" value="1"/>
</dbReference>
<evidence type="ECO:0000313" key="4">
    <source>
        <dbReference type="EMBL" id="MBI5252040.1"/>
    </source>
</evidence>
<dbReference type="SUPFAM" id="SSF55729">
    <property type="entry name" value="Acyl-CoA N-acyltransferases (Nat)"/>
    <property type="match status" value="1"/>
</dbReference>
<keyword evidence="1" id="KW-0808">Transferase</keyword>
<gene>
    <name evidence="4" type="ORF">HY912_21305</name>
</gene>
<dbReference type="GO" id="GO:0008080">
    <property type="term" value="F:N-acetyltransferase activity"/>
    <property type="evidence" value="ECO:0007669"/>
    <property type="project" value="InterPro"/>
</dbReference>
<evidence type="ECO:0000256" key="2">
    <source>
        <dbReference type="ARBA" id="ARBA00023315"/>
    </source>
</evidence>
<evidence type="ECO:0000259" key="3">
    <source>
        <dbReference type="PROSITE" id="PS51186"/>
    </source>
</evidence>
<dbReference type="Pfam" id="PF00583">
    <property type="entry name" value="Acetyltransf_1"/>
    <property type="match status" value="1"/>
</dbReference>
<name>A0A9D6V7J8_9BACT</name>
<accession>A0A9D6V7J8</accession>
<dbReference type="AlphaFoldDB" id="A0A9D6V7J8"/>
<evidence type="ECO:0000313" key="5">
    <source>
        <dbReference type="Proteomes" id="UP000807825"/>
    </source>
</evidence>
<keyword evidence="2" id="KW-0012">Acyltransferase</keyword>
<dbReference type="EMBL" id="JACRDE010000556">
    <property type="protein sequence ID" value="MBI5252040.1"/>
    <property type="molecule type" value="Genomic_DNA"/>
</dbReference>
<dbReference type="Proteomes" id="UP000807825">
    <property type="component" value="Unassembled WGS sequence"/>
</dbReference>
<dbReference type="InterPro" id="IPR016181">
    <property type="entry name" value="Acyl_CoA_acyltransferase"/>
</dbReference>
<sequence>METVMKFDCLGVDWNIVSQTLRQVGMACYEPDLHRRAFENSLVTVFIYHGDQMIGFGRAISDGAYQAAIYDVAVVPELHGQGIGTTIIRNILTRLPQCNFILYAAPGKEDFYKKLGLRKMKTGMAFFRKADEMAKKGFTE</sequence>
<comment type="caution">
    <text evidence="4">The sequence shown here is derived from an EMBL/GenBank/DDBJ whole genome shotgun (WGS) entry which is preliminary data.</text>
</comment>
<proteinExistence type="predicted"/>
<dbReference type="GO" id="GO:0005737">
    <property type="term" value="C:cytoplasm"/>
    <property type="evidence" value="ECO:0007669"/>
    <property type="project" value="TreeGrafter"/>
</dbReference>
<dbReference type="Gene3D" id="3.40.630.30">
    <property type="match status" value="1"/>
</dbReference>
<feature type="domain" description="N-acetyltransferase" evidence="3">
    <location>
        <begin position="5"/>
        <end position="138"/>
    </location>
</feature>
<protein>
    <submittedName>
        <fullName evidence="4">GNAT family N-acetyltransferase</fullName>
    </submittedName>
</protein>
<dbReference type="CDD" id="cd04301">
    <property type="entry name" value="NAT_SF"/>
    <property type="match status" value="1"/>
</dbReference>
<dbReference type="PROSITE" id="PS51186">
    <property type="entry name" value="GNAT"/>
    <property type="match status" value="1"/>
</dbReference>
<dbReference type="InterPro" id="IPR000182">
    <property type="entry name" value="GNAT_dom"/>
</dbReference>
<dbReference type="PANTHER" id="PTHR43626:SF4">
    <property type="entry name" value="GCN5-RELATED N-ACETYLTRANSFERASE 2, CHLOROPLASTIC"/>
    <property type="match status" value="1"/>
</dbReference>
<organism evidence="4 5">
    <name type="scientific">Desulfomonile tiedjei</name>
    <dbReference type="NCBI Taxonomy" id="2358"/>
    <lineage>
        <taxon>Bacteria</taxon>
        <taxon>Pseudomonadati</taxon>
        <taxon>Thermodesulfobacteriota</taxon>
        <taxon>Desulfomonilia</taxon>
        <taxon>Desulfomonilales</taxon>
        <taxon>Desulfomonilaceae</taxon>
        <taxon>Desulfomonile</taxon>
    </lineage>
</organism>
<evidence type="ECO:0000256" key="1">
    <source>
        <dbReference type="ARBA" id="ARBA00022679"/>
    </source>
</evidence>
<dbReference type="InterPro" id="IPR045039">
    <property type="entry name" value="NSI-like"/>
</dbReference>